<dbReference type="GO" id="GO:0003700">
    <property type="term" value="F:DNA-binding transcription factor activity"/>
    <property type="evidence" value="ECO:0007669"/>
    <property type="project" value="InterPro"/>
</dbReference>
<organism evidence="2 3">
    <name type="scientific">Brassica carinata</name>
    <name type="common">Ethiopian mustard</name>
    <name type="synonym">Abyssinian cabbage</name>
    <dbReference type="NCBI Taxonomy" id="52824"/>
    <lineage>
        <taxon>Eukaryota</taxon>
        <taxon>Viridiplantae</taxon>
        <taxon>Streptophyta</taxon>
        <taxon>Embryophyta</taxon>
        <taxon>Tracheophyta</taxon>
        <taxon>Spermatophyta</taxon>
        <taxon>Magnoliopsida</taxon>
        <taxon>eudicotyledons</taxon>
        <taxon>Gunneridae</taxon>
        <taxon>Pentapetalae</taxon>
        <taxon>rosids</taxon>
        <taxon>malvids</taxon>
        <taxon>Brassicales</taxon>
        <taxon>Brassicaceae</taxon>
        <taxon>Brassiceae</taxon>
        <taxon>Brassica</taxon>
    </lineage>
</organism>
<reference evidence="2 3" key="1">
    <citation type="submission" date="2020-02" db="EMBL/GenBank/DDBJ databases">
        <authorList>
            <person name="Ma Q."/>
            <person name="Huang Y."/>
            <person name="Song X."/>
            <person name="Pei D."/>
        </authorList>
    </citation>
    <scope>NUCLEOTIDE SEQUENCE [LARGE SCALE GENOMIC DNA]</scope>
    <source>
        <strain evidence="2">Sxm20200214</strain>
        <tissue evidence="2">Leaf</tissue>
    </source>
</reference>
<dbReference type="PROSITE" id="PS51297">
    <property type="entry name" value="K_BOX"/>
    <property type="match status" value="1"/>
</dbReference>
<evidence type="ECO:0000313" key="2">
    <source>
        <dbReference type="EMBL" id="KAG2322102.1"/>
    </source>
</evidence>
<accession>A0A8X8B5B7</accession>
<proteinExistence type="predicted"/>
<evidence type="ECO:0000259" key="1">
    <source>
        <dbReference type="PROSITE" id="PS51297"/>
    </source>
</evidence>
<dbReference type="GO" id="GO:0005634">
    <property type="term" value="C:nucleus"/>
    <property type="evidence" value="ECO:0007669"/>
    <property type="project" value="InterPro"/>
</dbReference>
<dbReference type="EMBL" id="JAAMPC010000003">
    <property type="protein sequence ID" value="KAG2322102.1"/>
    <property type="molecule type" value="Genomic_DNA"/>
</dbReference>
<dbReference type="AlphaFoldDB" id="A0A8X8B5B7"/>
<dbReference type="InterPro" id="IPR002487">
    <property type="entry name" value="TF_Kbox"/>
</dbReference>
<protein>
    <recommendedName>
        <fullName evidence="1">K-box domain-containing protein</fullName>
    </recommendedName>
</protein>
<name>A0A8X8B5B7_BRACI</name>
<sequence>MASPEAVAQIRRHQAEGKAREMYQDYLKLKSRVENLRSLNIHNGQEIARMGVDELGQLERQADTSLRQIRSKKALSMLDNLSNLKTKSLQSWCEKRKQLCCNTITECY</sequence>
<feature type="domain" description="K-box" evidence="1">
    <location>
        <begin position="19"/>
        <end position="108"/>
    </location>
</feature>
<comment type="caution">
    <text evidence="2">The sequence shown here is derived from an EMBL/GenBank/DDBJ whole genome shotgun (WGS) entry which is preliminary data.</text>
</comment>
<evidence type="ECO:0000313" key="3">
    <source>
        <dbReference type="Proteomes" id="UP000886595"/>
    </source>
</evidence>
<gene>
    <name evidence="2" type="ORF">Bca52824_015315</name>
</gene>
<dbReference type="Pfam" id="PF01486">
    <property type="entry name" value="K-box"/>
    <property type="match status" value="1"/>
</dbReference>
<keyword evidence="3" id="KW-1185">Reference proteome</keyword>
<dbReference type="Proteomes" id="UP000886595">
    <property type="component" value="Unassembled WGS sequence"/>
</dbReference>